<dbReference type="EMBL" id="JAEOAH010000051">
    <property type="protein sequence ID" value="MBK3497142.1"/>
    <property type="molecule type" value="Genomic_DNA"/>
</dbReference>
<evidence type="ECO:0000256" key="1">
    <source>
        <dbReference type="SAM" id="Phobius"/>
    </source>
</evidence>
<organism evidence="2 3">
    <name type="scientific">Viridibacillus soli</name>
    <dbReference type="NCBI Taxonomy" id="2798301"/>
    <lineage>
        <taxon>Bacteria</taxon>
        <taxon>Bacillati</taxon>
        <taxon>Bacillota</taxon>
        <taxon>Bacilli</taxon>
        <taxon>Bacillales</taxon>
        <taxon>Caryophanaceae</taxon>
        <taxon>Viridibacillus</taxon>
    </lineage>
</organism>
<gene>
    <name evidence="2" type="ORF">JFL43_20365</name>
</gene>
<keyword evidence="1" id="KW-0472">Membrane</keyword>
<name>A0ABS1HDI6_9BACL</name>
<keyword evidence="3" id="KW-1185">Reference proteome</keyword>
<accession>A0ABS1HDI6</accession>
<keyword evidence="1" id="KW-1133">Transmembrane helix</keyword>
<sequence>MKKIISIVIYIALTLFMLYLITQQLPILFKPTTEKKEYLFFFIRLIAVLSFSTRALSVMRPKVEVN</sequence>
<dbReference type="RefSeq" id="WP_200750446.1">
    <property type="nucleotide sequence ID" value="NZ_JAEOAH010000051.1"/>
</dbReference>
<evidence type="ECO:0000313" key="3">
    <source>
        <dbReference type="Proteomes" id="UP000618943"/>
    </source>
</evidence>
<keyword evidence="1" id="KW-0812">Transmembrane</keyword>
<evidence type="ECO:0000313" key="2">
    <source>
        <dbReference type="EMBL" id="MBK3497142.1"/>
    </source>
</evidence>
<feature type="transmembrane region" description="Helical" evidence="1">
    <location>
        <begin position="7"/>
        <end position="26"/>
    </location>
</feature>
<comment type="caution">
    <text evidence="2">The sequence shown here is derived from an EMBL/GenBank/DDBJ whole genome shotgun (WGS) entry which is preliminary data.</text>
</comment>
<reference evidence="2 3" key="1">
    <citation type="submission" date="2020-12" db="EMBL/GenBank/DDBJ databases">
        <title>YIM B01967 draft genome.</title>
        <authorList>
            <person name="Yan X."/>
        </authorList>
    </citation>
    <scope>NUCLEOTIDE SEQUENCE [LARGE SCALE GENOMIC DNA]</scope>
    <source>
        <strain evidence="2 3">YIM B01967</strain>
    </source>
</reference>
<feature type="transmembrane region" description="Helical" evidence="1">
    <location>
        <begin position="38"/>
        <end position="56"/>
    </location>
</feature>
<proteinExistence type="predicted"/>
<dbReference type="Proteomes" id="UP000618943">
    <property type="component" value="Unassembled WGS sequence"/>
</dbReference>
<protein>
    <submittedName>
        <fullName evidence="2">Uncharacterized protein</fullName>
    </submittedName>
</protein>